<feature type="binding site" evidence="6">
    <location>
        <position position="45"/>
    </location>
    <ligand>
        <name>Ca(2+)</name>
        <dbReference type="ChEBI" id="CHEBI:29108"/>
    </ligand>
</feature>
<keyword evidence="4 8" id="KW-1133">Transmembrane helix</keyword>
<dbReference type="GO" id="GO:0046872">
    <property type="term" value="F:metal ion binding"/>
    <property type="evidence" value="ECO:0007669"/>
    <property type="project" value="UniProtKB-KW"/>
</dbReference>
<feature type="transmembrane region" description="Helical" evidence="8">
    <location>
        <begin position="227"/>
        <end position="242"/>
    </location>
</feature>
<keyword evidence="7" id="KW-0862">Zinc</keyword>
<feature type="transmembrane region" description="Helical" evidence="8">
    <location>
        <begin position="88"/>
        <end position="108"/>
    </location>
</feature>
<keyword evidence="10" id="KW-1185">Reference proteome</keyword>
<feature type="transmembrane region" description="Helical" evidence="8">
    <location>
        <begin position="254"/>
        <end position="270"/>
    </location>
</feature>
<feature type="transmembrane region" description="Helical" evidence="8">
    <location>
        <begin position="175"/>
        <end position="194"/>
    </location>
</feature>
<dbReference type="InterPro" id="IPR008901">
    <property type="entry name" value="ACER"/>
</dbReference>
<evidence type="ECO:0000313" key="10">
    <source>
        <dbReference type="Proteomes" id="UP001056381"/>
    </source>
</evidence>
<dbReference type="EMBL" id="CP097966">
    <property type="protein sequence ID" value="URQ63139.1"/>
    <property type="molecule type" value="Genomic_DNA"/>
</dbReference>
<feature type="transmembrane region" description="Helical" evidence="8">
    <location>
        <begin position="201"/>
        <end position="221"/>
    </location>
</feature>
<keyword evidence="6" id="KW-0106">Calcium</keyword>
<feature type="binding site" evidence="6">
    <location>
        <position position="43"/>
    </location>
    <ligand>
        <name>Ca(2+)</name>
        <dbReference type="ChEBI" id="CHEBI:29108"/>
    </ligand>
</feature>
<organism evidence="9 10">
    <name type="scientific">SAR86 cluster bacterium</name>
    <dbReference type="NCBI Taxonomy" id="2030880"/>
    <lineage>
        <taxon>Bacteria</taxon>
        <taxon>Pseudomonadati</taxon>
        <taxon>Pseudomonadota</taxon>
        <taxon>Gammaproteobacteria</taxon>
        <taxon>SAR86 cluster</taxon>
    </lineage>
</organism>
<keyword evidence="2 8" id="KW-0812">Transmembrane</keyword>
<feature type="binding site" evidence="7">
    <location>
        <position position="111"/>
    </location>
    <ligand>
        <name>Zn(2+)</name>
        <dbReference type="ChEBI" id="CHEBI:29105"/>
        <note>catalytic</note>
    </ligand>
</feature>
<dbReference type="AlphaFoldDB" id="A0A9Q8X122"/>
<protein>
    <submittedName>
        <fullName evidence="9">Ceramidase domain-containing protein</fullName>
    </submittedName>
</protein>
<keyword evidence="6" id="KW-0479">Metal-binding</keyword>
<evidence type="ECO:0000256" key="2">
    <source>
        <dbReference type="ARBA" id="ARBA00022692"/>
    </source>
</evidence>
<evidence type="ECO:0000256" key="4">
    <source>
        <dbReference type="ARBA" id="ARBA00022989"/>
    </source>
</evidence>
<evidence type="ECO:0000256" key="5">
    <source>
        <dbReference type="ARBA" id="ARBA00023136"/>
    </source>
</evidence>
<feature type="binding site" evidence="7">
    <location>
        <position position="288"/>
    </location>
    <ligand>
        <name>Zn(2+)</name>
        <dbReference type="ChEBI" id="CHEBI:29105"/>
        <note>catalytic</note>
    </ligand>
</feature>
<sequence>MNRVFLLPLVTVIAFFVLYFVQASTTSFLSVEKGYAIGDVSRWCERISDGFFREPFNALSNLGFITTGLIMFWIIAHEPKNQENRFVGPTPVAILYAATAVFLGPGSLLMHGTHTEWGQWADWLSMILYISIPWLINLFGSQGWSDQSFAKTYLSIIFVYSMLSWFFEYDLGINFDLWSLSIGWWIITEVLLNFWSNTLRILSGFIAIAVMAVFGIFPNEIIQNPNLYWWVPFFWLPGILMNKKPKIKKKYNPWFFLGVGFYMSAFAIWLQGKPNMPLCNPDSIIQPHGIWHILSSLATLSFFFFFRTEKKL</sequence>
<evidence type="ECO:0000256" key="1">
    <source>
        <dbReference type="ARBA" id="ARBA00004141"/>
    </source>
</evidence>
<feature type="transmembrane region" description="Helical" evidence="8">
    <location>
        <begin position="152"/>
        <end position="169"/>
    </location>
</feature>
<evidence type="ECO:0000313" key="9">
    <source>
        <dbReference type="EMBL" id="URQ63139.1"/>
    </source>
</evidence>
<dbReference type="GO" id="GO:0006672">
    <property type="term" value="P:ceramide metabolic process"/>
    <property type="evidence" value="ECO:0007669"/>
    <property type="project" value="InterPro"/>
</dbReference>
<dbReference type="GO" id="GO:0016811">
    <property type="term" value="F:hydrolase activity, acting on carbon-nitrogen (but not peptide) bonds, in linear amides"/>
    <property type="evidence" value="ECO:0007669"/>
    <property type="project" value="InterPro"/>
</dbReference>
<evidence type="ECO:0000256" key="6">
    <source>
        <dbReference type="PIRSR" id="PIRSR608901-1"/>
    </source>
</evidence>
<dbReference type="GO" id="GO:0016020">
    <property type="term" value="C:membrane"/>
    <property type="evidence" value="ECO:0007669"/>
    <property type="project" value="UniProtKB-SubCell"/>
</dbReference>
<keyword evidence="5 8" id="KW-0472">Membrane</keyword>
<feature type="transmembrane region" description="Helical" evidence="8">
    <location>
        <begin position="290"/>
        <end position="306"/>
    </location>
</feature>
<keyword evidence="3" id="KW-0378">Hydrolase</keyword>
<evidence type="ECO:0000256" key="3">
    <source>
        <dbReference type="ARBA" id="ARBA00022801"/>
    </source>
</evidence>
<accession>A0A9Q8X122</accession>
<reference evidence="9" key="1">
    <citation type="submission" date="2022-05" db="EMBL/GenBank/DDBJ databases">
        <title>Single-amplified genomics reveal most streamlined microbe among free-living bacteria.</title>
        <authorList>
            <person name="Roda-Garcia J."/>
            <person name="Haro-Moreno J.M."/>
            <person name="Rodriguez-Valera F."/>
            <person name="Almagro-Moreno S."/>
            <person name="Lopez-Perez M."/>
        </authorList>
    </citation>
    <scope>NUCLEOTIDE SEQUENCE</scope>
    <source>
        <strain evidence="9">TMED112-D2-2</strain>
    </source>
</reference>
<dbReference type="Pfam" id="PF05875">
    <property type="entry name" value="Ceramidase"/>
    <property type="match status" value="1"/>
</dbReference>
<proteinExistence type="predicted"/>
<dbReference type="Proteomes" id="UP001056381">
    <property type="component" value="Chromosome"/>
</dbReference>
<feature type="transmembrane region" description="Helical" evidence="8">
    <location>
        <begin position="58"/>
        <end position="76"/>
    </location>
</feature>
<comment type="cofactor">
    <cofactor evidence="7">
        <name>Zn(2+)</name>
        <dbReference type="ChEBI" id="CHEBI:29105"/>
    </cofactor>
</comment>
<feature type="transmembrane region" description="Helical" evidence="8">
    <location>
        <begin position="120"/>
        <end position="140"/>
    </location>
</feature>
<feature type="binding site" evidence="6">
    <location>
        <position position="54"/>
    </location>
    <ligand>
        <name>Ca(2+)</name>
        <dbReference type="ChEBI" id="CHEBI:29108"/>
    </ligand>
</feature>
<name>A0A9Q8X122_9GAMM</name>
<comment type="subcellular location">
    <subcellularLocation>
        <location evidence="1">Membrane</location>
        <topology evidence="1">Multi-pass membrane protein</topology>
    </subcellularLocation>
</comment>
<gene>
    <name evidence="9" type="ORF">M9B40_05290</name>
</gene>
<evidence type="ECO:0000256" key="7">
    <source>
        <dbReference type="PIRSR" id="PIRSR608901-2"/>
    </source>
</evidence>
<evidence type="ECO:0000256" key="8">
    <source>
        <dbReference type="SAM" id="Phobius"/>
    </source>
</evidence>
<feature type="binding site" evidence="7">
    <location>
        <position position="292"/>
    </location>
    <ligand>
        <name>Zn(2+)</name>
        <dbReference type="ChEBI" id="CHEBI:29105"/>
        <note>catalytic</note>
    </ligand>
</feature>